<dbReference type="Proteomes" id="UP000887565">
    <property type="component" value="Unplaced"/>
</dbReference>
<reference evidence="3" key="1">
    <citation type="submission" date="2022-11" db="UniProtKB">
        <authorList>
            <consortium name="WormBaseParasite"/>
        </authorList>
    </citation>
    <scope>IDENTIFICATION</scope>
</reference>
<feature type="region of interest" description="Disordered" evidence="1">
    <location>
        <begin position="93"/>
        <end position="146"/>
    </location>
</feature>
<evidence type="ECO:0000256" key="1">
    <source>
        <dbReference type="SAM" id="MobiDB-lite"/>
    </source>
</evidence>
<feature type="compositionally biased region" description="Polar residues" evidence="1">
    <location>
        <begin position="101"/>
        <end position="116"/>
    </location>
</feature>
<accession>A0A915JCX7</accession>
<evidence type="ECO:0000313" key="2">
    <source>
        <dbReference type="Proteomes" id="UP000887565"/>
    </source>
</evidence>
<dbReference type="AlphaFoldDB" id="A0A915JCX7"/>
<sequence length="185" mass="20524">MHTVHCTRFYEEAYKHGFCRSPPQLTDYISPSQRDAEIQKRLEASKNQLKLVFKVPLPPQPPMDMEPAMSSSTWLPPTATSLPLTARTSAMATTVTHTTSLRPTAPTSVQTTTRAQPSLVIMTGPVLGSAPRTDTAQRSEPRLPSKATSLPNYTCFRTTDWPHCITLATPHHPPRIDPSVKFFSL</sequence>
<protein>
    <submittedName>
        <fullName evidence="3">Uncharacterized protein</fullName>
    </submittedName>
</protein>
<name>A0A915JCX7_ROMCU</name>
<proteinExistence type="predicted"/>
<evidence type="ECO:0000313" key="3">
    <source>
        <dbReference type="WBParaSite" id="nRc.2.0.1.t24017-RA"/>
    </source>
</evidence>
<dbReference type="WBParaSite" id="nRc.2.0.1.t24017-RA">
    <property type="protein sequence ID" value="nRc.2.0.1.t24017-RA"/>
    <property type="gene ID" value="nRc.2.0.1.g24017"/>
</dbReference>
<organism evidence="2 3">
    <name type="scientific">Romanomermis culicivorax</name>
    <name type="common">Nematode worm</name>
    <dbReference type="NCBI Taxonomy" id="13658"/>
    <lineage>
        <taxon>Eukaryota</taxon>
        <taxon>Metazoa</taxon>
        <taxon>Ecdysozoa</taxon>
        <taxon>Nematoda</taxon>
        <taxon>Enoplea</taxon>
        <taxon>Dorylaimia</taxon>
        <taxon>Mermithida</taxon>
        <taxon>Mermithoidea</taxon>
        <taxon>Mermithidae</taxon>
        <taxon>Romanomermis</taxon>
    </lineage>
</organism>
<keyword evidence="2" id="KW-1185">Reference proteome</keyword>